<evidence type="ECO:0000313" key="10">
    <source>
        <dbReference type="EMBL" id="KAK2177971.1"/>
    </source>
</evidence>
<evidence type="ECO:0000256" key="2">
    <source>
        <dbReference type="ARBA" id="ARBA00022475"/>
    </source>
</evidence>
<reference evidence="10" key="1">
    <citation type="journal article" date="2023" name="Mol. Biol. Evol.">
        <title>Third-Generation Sequencing Reveals the Adaptive Role of the Epigenome in Three Deep-Sea Polychaetes.</title>
        <authorList>
            <person name="Perez M."/>
            <person name="Aroh O."/>
            <person name="Sun Y."/>
            <person name="Lan Y."/>
            <person name="Juniper S.K."/>
            <person name="Young C.R."/>
            <person name="Angers B."/>
            <person name="Qian P.Y."/>
        </authorList>
    </citation>
    <scope>NUCLEOTIDE SEQUENCE</scope>
    <source>
        <strain evidence="10">R07B-5</strain>
    </source>
</reference>
<evidence type="ECO:0000256" key="5">
    <source>
        <dbReference type="ARBA" id="ARBA00023136"/>
    </source>
</evidence>
<feature type="transmembrane region" description="Helical" evidence="8">
    <location>
        <begin position="232"/>
        <end position="254"/>
    </location>
</feature>
<dbReference type="AlphaFoldDB" id="A0AAD9NRJ9"/>
<evidence type="ECO:0000256" key="1">
    <source>
        <dbReference type="ARBA" id="ARBA00004651"/>
    </source>
</evidence>
<dbReference type="PANTHER" id="PTHR24241:SF117">
    <property type="entry name" value="G-PROTEIN COUPLED RECEPTORS FAMILY 1 PROFILE DOMAIN-CONTAINING PROTEIN"/>
    <property type="match status" value="1"/>
</dbReference>
<evidence type="ECO:0000256" key="6">
    <source>
        <dbReference type="ARBA" id="ARBA00023170"/>
    </source>
</evidence>
<feature type="transmembrane region" description="Helical" evidence="8">
    <location>
        <begin position="65"/>
        <end position="86"/>
    </location>
</feature>
<feature type="transmembrane region" description="Helical" evidence="8">
    <location>
        <begin position="332"/>
        <end position="353"/>
    </location>
</feature>
<dbReference type="Gene3D" id="1.20.1070.10">
    <property type="entry name" value="Rhodopsin 7-helix transmembrane proteins"/>
    <property type="match status" value="1"/>
</dbReference>
<dbReference type="Pfam" id="PF00001">
    <property type="entry name" value="7tm_1"/>
    <property type="match status" value="1"/>
</dbReference>
<keyword evidence="5 8" id="KW-0472">Membrane</keyword>
<dbReference type="InterPro" id="IPR000276">
    <property type="entry name" value="GPCR_Rhodpsn"/>
</dbReference>
<keyword evidence="11" id="KW-1185">Reference proteome</keyword>
<proteinExistence type="inferred from homology"/>
<dbReference type="PROSITE" id="PS50262">
    <property type="entry name" value="G_PROTEIN_RECEP_F1_2"/>
    <property type="match status" value="1"/>
</dbReference>
<dbReference type="SUPFAM" id="SSF81321">
    <property type="entry name" value="Family A G protein-coupled receptor-like"/>
    <property type="match status" value="1"/>
</dbReference>
<keyword evidence="7" id="KW-0807">Transducer</keyword>
<name>A0AAD9NRJ9_RIDPI</name>
<accession>A0AAD9NRJ9</accession>
<keyword evidence="2" id="KW-1003">Cell membrane</keyword>
<evidence type="ECO:0000256" key="8">
    <source>
        <dbReference type="SAM" id="Phobius"/>
    </source>
</evidence>
<evidence type="ECO:0000259" key="9">
    <source>
        <dbReference type="PROSITE" id="PS50262"/>
    </source>
</evidence>
<dbReference type="PANTHER" id="PTHR24241">
    <property type="entry name" value="NEUROPEPTIDE RECEPTOR-RELATED G-PROTEIN COUPLED RECEPTOR"/>
    <property type="match status" value="1"/>
</dbReference>
<comment type="similarity">
    <text evidence="7">Belongs to the G-protein coupled receptor 1 family.</text>
</comment>
<evidence type="ECO:0000256" key="4">
    <source>
        <dbReference type="ARBA" id="ARBA00022989"/>
    </source>
</evidence>
<dbReference type="GO" id="GO:0042277">
    <property type="term" value="F:peptide binding"/>
    <property type="evidence" value="ECO:0007669"/>
    <property type="project" value="TreeGrafter"/>
</dbReference>
<dbReference type="GO" id="GO:0005886">
    <property type="term" value="C:plasma membrane"/>
    <property type="evidence" value="ECO:0007669"/>
    <property type="project" value="UniProtKB-SubCell"/>
</dbReference>
<keyword evidence="3 7" id="KW-0812">Transmembrane</keyword>
<dbReference type="PROSITE" id="PS00237">
    <property type="entry name" value="G_PROTEIN_RECEP_F1_1"/>
    <property type="match status" value="1"/>
</dbReference>
<dbReference type="Proteomes" id="UP001209878">
    <property type="component" value="Unassembled WGS sequence"/>
</dbReference>
<protein>
    <recommendedName>
        <fullName evidence="9">G-protein coupled receptors family 1 profile domain-containing protein</fullName>
    </recommendedName>
</protein>
<keyword evidence="4 8" id="KW-1133">Transmembrane helix</keyword>
<evidence type="ECO:0000256" key="3">
    <source>
        <dbReference type="ARBA" id="ARBA00022692"/>
    </source>
</evidence>
<organism evidence="10 11">
    <name type="scientific">Ridgeia piscesae</name>
    <name type="common">Tubeworm</name>
    <dbReference type="NCBI Taxonomy" id="27915"/>
    <lineage>
        <taxon>Eukaryota</taxon>
        <taxon>Metazoa</taxon>
        <taxon>Spiralia</taxon>
        <taxon>Lophotrochozoa</taxon>
        <taxon>Annelida</taxon>
        <taxon>Polychaeta</taxon>
        <taxon>Sedentaria</taxon>
        <taxon>Canalipalpata</taxon>
        <taxon>Sabellida</taxon>
        <taxon>Siboglinidae</taxon>
        <taxon>Ridgeia</taxon>
    </lineage>
</organism>
<feature type="transmembrane region" description="Helical" evidence="8">
    <location>
        <begin position="98"/>
        <end position="119"/>
    </location>
</feature>
<comment type="caution">
    <text evidence="10">The sequence shown here is derived from an EMBL/GenBank/DDBJ whole genome shotgun (WGS) entry which is preliminary data.</text>
</comment>
<dbReference type="EMBL" id="JAODUO010000568">
    <property type="protein sequence ID" value="KAK2177971.1"/>
    <property type="molecule type" value="Genomic_DNA"/>
</dbReference>
<dbReference type="PRINTS" id="PR00237">
    <property type="entry name" value="GPCRRHODOPSN"/>
</dbReference>
<feature type="transmembrane region" description="Helical" evidence="8">
    <location>
        <begin position="183"/>
        <end position="202"/>
    </location>
</feature>
<dbReference type="InterPro" id="IPR017452">
    <property type="entry name" value="GPCR_Rhodpsn_7TM"/>
</dbReference>
<feature type="transmembrane region" description="Helical" evidence="8">
    <location>
        <begin position="139"/>
        <end position="158"/>
    </location>
</feature>
<evidence type="ECO:0000256" key="7">
    <source>
        <dbReference type="RuleBase" id="RU000688"/>
    </source>
</evidence>
<comment type="subcellular location">
    <subcellularLocation>
        <location evidence="1">Cell membrane</location>
        <topology evidence="1">Multi-pass membrane protein</topology>
    </subcellularLocation>
</comment>
<keyword evidence="7" id="KW-0297">G-protein coupled receptor</keyword>
<feature type="transmembrane region" description="Helical" evidence="8">
    <location>
        <begin position="298"/>
        <end position="320"/>
    </location>
</feature>
<keyword evidence="6 7" id="KW-0675">Receptor</keyword>
<evidence type="ECO:0000313" key="11">
    <source>
        <dbReference type="Proteomes" id="UP001209878"/>
    </source>
</evidence>
<feature type="domain" description="G-protein coupled receptors family 1 profile" evidence="9">
    <location>
        <begin position="78"/>
        <end position="350"/>
    </location>
</feature>
<dbReference type="GO" id="GO:0032870">
    <property type="term" value="P:cellular response to hormone stimulus"/>
    <property type="evidence" value="ECO:0007669"/>
    <property type="project" value="TreeGrafter"/>
</dbReference>
<dbReference type="GO" id="GO:0004930">
    <property type="term" value="F:G protein-coupled receptor activity"/>
    <property type="evidence" value="ECO:0007669"/>
    <property type="project" value="UniProtKB-KW"/>
</dbReference>
<sequence length="462" mass="51849">MDVDSGQNLSVQWPAMVTPVSSLCGNSSMSLAGCPVEPGGTGSPHTDLPLVRRGEMWTPEVVQRIVTLAVIMTLTLFGNVIIILVLTCSKYRRLNRRVNVFIINLAVGDLTVCCFTMTTEVLFVVFDGAWVLGAAACKILLYVQIITLASTTFILVAMSADRYMAICRPLSFGTTTSSRARKMIAVSWLMAFVFATPQLLIFKQVDSGVYPNGDIKRRCVSEGYTDWWQRKLYFTFLATYILVIPGTVISYCYINVVRVVWRQGKNVTDRHGGVALRKTQRDAKAIPRAKIRTVKMTLAIICSFIMCWTPYFVVHLIHIWSEYRVVIPGPVYVFAETMALLNSVLNPVIYGCFNMRLARGIVEVFCPARAARRQQQLMRQTVGVTENDSTDENNRAVVRFGRKGEYAAVGRTNEPANNAHRNGFHLRVRAVRKNRNYDVCTNYLARHPGSPCRGYNAHTCRV</sequence>
<gene>
    <name evidence="10" type="ORF">NP493_567g01001</name>
</gene>